<keyword evidence="4" id="KW-1185">Reference proteome</keyword>
<organism evidence="3 4">
    <name type="scientific">Rubripirellula amarantea</name>
    <dbReference type="NCBI Taxonomy" id="2527999"/>
    <lineage>
        <taxon>Bacteria</taxon>
        <taxon>Pseudomonadati</taxon>
        <taxon>Planctomycetota</taxon>
        <taxon>Planctomycetia</taxon>
        <taxon>Pirellulales</taxon>
        <taxon>Pirellulaceae</taxon>
        <taxon>Rubripirellula</taxon>
    </lineage>
</organism>
<keyword evidence="2" id="KW-0802">TPR repeat</keyword>
<evidence type="ECO:0000256" key="2">
    <source>
        <dbReference type="ARBA" id="ARBA00022803"/>
    </source>
</evidence>
<keyword evidence="1" id="KW-0677">Repeat</keyword>
<dbReference type="Pfam" id="PF13432">
    <property type="entry name" value="TPR_16"/>
    <property type="match status" value="1"/>
</dbReference>
<dbReference type="PANTHER" id="PTHR44943">
    <property type="entry name" value="CELLULOSE SYNTHASE OPERON PROTEIN C"/>
    <property type="match status" value="1"/>
</dbReference>
<dbReference type="AlphaFoldDB" id="A0A5C5WED4"/>
<evidence type="ECO:0000313" key="3">
    <source>
        <dbReference type="EMBL" id="TWT48092.1"/>
    </source>
</evidence>
<dbReference type="SUPFAM" id="SSF48452">
    <property type="entry name" value="TPR-like"/>
    <property type="match status" value="2"/>
</dbReference>
<protein>
    <submittedName>
        <fullName evidence="3">Anaphase-promoting complex, cyclosome, subunit 3</fullName>
    </submittedName>
</protein>
<evidence type="ECO:0000313" key="4">
    <source>
        <dbReference type="Proteomes" id="UP000316598"/>
    </source>
</evidence>
<dbReference type="Gene3D" id="1.25.40.10">
    <property type="entry name" value="Tetratricopeptide repeat domain"/>
    <property type="match status" value="2"/>
</dbReference>
<proteinExistence type="predicted"/>
<name>A0A5C5WED4_9BACT</name>
<dbReference type="InterPro" id="IPR051685">
    <property type="entry name" value="Ycf3/AcsC/BcsC/TPR_MFPF"/>
</dbReference>
<gene>
    <name evidence="3" type="ORF">Pla22_50920</name>
</gene>
<dbReference type="Pfam" id="PF14559">
    <property type="entry name" value="TPR_19"/>
    <property type="match status" value="1"/>
</dbReference>
<dbReference type="RefSeq" id="WP_146517502.1">
    <property type="nucleotide sequence ID" value="NZ_SJPI01000004.1"/>
</dbReference>
<comment type="caution">
    <text evidence="3">The sequence shown here is derived from an EMBL/GenBank/DDBJ whole genome shotgun (WGS) entry which is preliminary data.</text>
</comment>
<accession>A0A5C5WED4</accession>
<dbReference type="OrthoDB" id="229294at2"/>
<dbReference type="PROSITE" id="PS51257">
    <property type="entry name" value="PROKAR_LIPOPROTEIN"/>
    <property type="match status" value="1"/>
</dbReference>
<dbReference type="Proteomes" id="UP000316598">
    <property type="component" value="Unassembled WGS sequence"/>
</dbReference>
<sequence length="456" mass="50744">MKFHARIVLFPLLLVLATGCGERVTDDVSTTADVVEPQVDRREKLFESALALIENDSTPERDVQNSLASIRRLAMGRPPYLPAQRYLVDRMLDEGYQSGTVQQQRILIENLTIVADAGDESAQAVLGLMHLARKDLAAAIERLRPAVHDQPGLLLTFARTLLLDGQSDEAVEVGNQAVQHYRQQLSDSKSNESATIGLAQAYTLLERYDEALAALDALELEGGPTISTTRTNIKLAQIRHWHRVNPEDPRVATSLRTMFDQEPGSLLIWSNVYELSLGDWVQASELKRWVKDAIITHSSGGTVELIRAAHMHSQGKVGDAIELLEDVLENEVELERPEILNNLASYLANAEPPELERALAHADRLIELAPQNLMYRETRGQVLAKLGRVEEAITELEAARTVMANYEPLLETLASLYDDQQEYAKADAVRNGLKNKLLGLEIDPDTDTLIGELMKR</sequence>
<dbReference type="PANTHER" id="PTHR44943:SF8">
    <property type="entry name" value="TPR REPEAT-CONTAINING PROTEIN MJ0263"/>
    <property type="match status" value="1"/>
</dbReference>
<dbReference type="InterPro" id="IPR011990">
    <property type="entry name" value="TPR-like_helical_dom_sf"/>
</dbReference>
<reference evidence="3 4" key="1">
    <citation type="submission" date="2019-02" db="EMBL/GenBank/DDBJ databases">
        <title>Deep-cultivation of Planctomycetes and their phenomic and genomic characterization uncovers novel biology.</title>
        <authorList>
            <person name="Wiegand S."/>
            <person name="Jogler M."/>
            <person name="Boedeker C."/>
            <person name="Pinto D."/>
            <person name="Vollmers J."/>
            <person name="Rivas-Marin E."/>
            <person name="Kohn T."/>
            <person name="Peeters S.H."/>
            <person name="Heuer A."/>
            <person name="Rast P."/>
            <person name="Oberbeckmann S."/>
            <person name="Bunk B."/>
            <person name="Jeske O."/>
            <person name="Meyerdierks A."/>
            <person name="Storesund J.E."/>
            <person name="Kallscheuer N."/>
            <person name="Luecker S."/>
            <person name="Lage O.M."/>
            <person name="Pohl T."/>
            <person name="Merkel B.J."/>
            <person name="Hornburger P."/>
            <person name="Mueller R.-W."/>
            <person name="Bruemmer F."/>
            <person name="Labrenz M."/>
            <person name="Spormann A.M."/>
            <person name="Op Den Camp H."/>
            <person name="Overmann J."/>
            <person name="Amann R."/>
            <person name="Jetten M.S.M."/>
            <person name="Mascher T."/>
            <person name="Medema M.H."/>
            <person name="Devos D.P."/>
            <person name="Kaster A.-K."/>
            <person name="Ovreas L."/>
            <person name="Rohde M."/>
            <person name="Galperin M.Y."/>
            <person name="Jogler C."/>
        </authorList>
    </citation>
    <scope>NUCLEOTIDE SEQUENCE [LARGE SCALE GENOMIC DNA]</scope>
    <source>
        <strain evidence="3 4">Pla22</strain>
    </source>
</reference>
<dbReference type="EMBL" id="SJPI01000004">
    <property type="protein sequence ID" value="TWT48092.1"/>
    <property type="molecule type" value="Genomic_DNA"/>
</dbReference>
<evidence type="ECO:0000256" key="1">
    <source>
        <dbReference type="ARBA" id="ARBA00022737"/>
    </source>
</evidence>